<dbReference type="EMBL" id="LT962688">
    <property type="protein sequence ID" value="SOR32051.1"/>
    <property type="molecule type" value="Genomic_DNA"/>
</dbReference>
<gene>
    <name evidence="1" type="ORF">TK0001_5485</name>
</gene>
<organism evidence="1 2">
    <name type="scientific">Methylorubrum extorquens</name>
    <name type="common">Methylobacterium dichloromethanicum</name>
    <name type="synonym">Methylobacterium extorquens</name>
    <dbReference type="NCBI Taxonomy" id="408"/>
    <lineage>
        <taxon>Bacteria</taxon>
        <taxon>Pseudomonadati</taxon>
        <taxon>Pseudomonadota</taxon>
        <taxon>Alphaproteobacteria</taxon>
        <taxon>Hyphomicrobiales</taxon>
        <taxon>Methylobacteriaceae</taxon>
        <taxon>Methylorubrum</taxon>
    </lineage>
</organism>
<accession>A0A2N9AXK1</accession>
<dbReference type="Proteomes" id="UP000233769">
    <property type="component" value="Chromosome tk0001"/>
</dbReference>
<reference evidence="2" key="1">
    <citation type="submission" date="2017-10" db="EMBL/GenBank/DDBJ databases">
        <authorList>
            <person name="Regsiter A."/>
            <person name="William W."/>
        </authorList>
    </citation>
    <scope>NUCLEOTIDE SEQUENCE [LARGE SCALE GENOMIC DNA]</scope>
</reference>
<sequence length="56" mass="6059">MAAQSLAITSLNARSLSHPDLRCQHFECPLGVSGVSVQLMNSRGQLAHPAGRWSDR</sequence>
<name>A0A2N9AXK1_METEX</name>
<evidence type="ECO:0000313" key="1">
    <source>
        <dbReference type="EMBL" id="SOR32051.1"/>
    </source>
</evidence>
<evidence type="ECO:0000313" key="2">
    <source>
        <dbReference type="Proteomes" id="UP000233769"/>
    </source>
</evidence>
<dbReference type="AlphaFoldDB" id="A0A2N9AXK1"/>
<protein>
    <submittedName>
        <fullName evidence="1">Uncharacterized protein</fullName>
    </submittedName>
</protein>
<proteinExistence type="predicted"/>